<dbReference type="InterPro" id="IPR003442">
    <property type="entry name" value="T6A_TsaE"/>
</dbReference>
<evidence type="ECO:0000256" key="10">
    <source>
        <dbReference type="ARBA" id="ARBA00032441"/>
    </source>
</evidence>
<dbReference type="InParanoid" id="E6W4L2"/>
<keyword evidence="5" id="KW-0819">tRNA processing</keyword>
<dbReference type="Pfam" id="PF02367">
    <property type="entry name" value="TsaE"/>
    <property type="match status" value="1"/>
</dbReference>
<dbReference type="NCBIfam" id="TIGR00150">
    <property type="entry name" value="T6A_YjeE"/>
    <property type="match status" value="1"/>
</dbReference>
<dbReference type="EMBL" id="CP002432">
    <property type="protein sequence ID" value="ADU67085.1"/>
    <property type="molecule type" value="Genomic_DNA"/>
</dbReference>
<dbReference type="FunCoup" id="E6W4L2">
    <property type="interactions" value="276"/>
</dbReference>
<keyword evidence="4" id="KW-0963">Cytoplasm</keyword>
<comment type="subcellular location">
    <subcellularLocation>
        <location evidence="1">Cytoplasm</location>
    </subcellularLocation>
</comment>
<evidence type="ECO:0000256" key="2">
    <source>
        <dbReference type="ARBA" id="ARBA00007599"/>
    </source>
</evidence>
<dbReference type="GO" id="GO:0005524">
    <property type="term" value="F:ATP binding"/>
    <property type="evidence" value="ECO:0007669"/>
    <property type="project" value="UniProtKB-KW"/>
</dbReference>
<dbReference type="eggNOG" id="COG0802">
    <property type="taxonomic scope" value="Bacteria"/>
</dbReference>
<keyword evidence="6" id="KW-0479">Metal-binding</keyword>
<dbReference type="STRING" id="653733.Selin_2369"/>
<evidence type="ECO:0000256" key="9">
    <source>
        <dbReference type="ARBA" id="ARBA00022842"/>
    </source>
</evidence>
<dbReference type="PANTHER" id="PTHR33540">
    <property type="entry name" value="TRNA THREONYLCARBAMOYLADENOSINE BIOSYNTHESIS PROTEIN TSAE"/>
    <property type="match status" value="1"/>
</dbReference>
<dbReference type="SUPFAM" id="SSF52540">
    <property type="entry name" value="P-loop containing nucleoside triphosphate hydrolases"/>
    <property type="match status" value="1"/>
</dbReference>
<evidence type="ECO:0000256" key="7">
    <source>
        <dbReference type="ARBA" id="ARBA00022741"/>
    </source>
</evidence>
<keyword evidence="7" id="KW-0547">Nucleotide-binding</keyword>
<evidence type="ECO:0000313" key="11">
    <source>
        <dbReference type="EMBL" id="ADU67085.1"/>
    </source>
</evidence>
<reference evidence="11 12" key="1">
    <citation type="submission" date="2010-12" db="EMBL/GenBank/DDBJ databases">
        <title>Complete sequence of Desulfurispirillum indicum S5.</title>
        <authorList>
            <consortium name="US DOE Joint Genome Institute"/>
            <person name="Lucas S."/>
            <person name="Copeland A."/>
            <person name="Lapidus A."/>
            <person name="Cheng J.-F."/>
            <person name="Goodwin L."/>
            <person name="Pitluck S."/>
            <person name="Chertkov O."/>
            <person name="Held B."/>
            <person name="Detter J.C."/>
            <person name="Han C."/>
            <person name="Tapia R."/>
            <person name="Land M."/>
            <person name="Hauser L."/>
            <person name="Kyrpides N."/>
            <person name="Ivanova N."/>
            <person name="Mikhailova N."/>
            <person name="Haggblom M."/>
            <person name="Rauschenbach I."/>
            <person name="Bini E."/>
            <person name="Woyke T."/>
        </authorList>
    </citation>
    <scope>NUCLEOTIDE SEQUENCE [LARGE SCALE GENOMIC DNA]</scope>
    <source>
        <strain evidence="12">ATCC BAA-1389 / DSM 22839 / S5</strain>
    </source>
</reference>
<dbReference type="HOGENOM" id="CLU_087829_3_3_0"/>
<sequence>MTTEIKVTTSSEDDTFSLGETIASRIPGPIIIGLKGQLGAGKTTLVKGIARGLGIDPDTVTSPTYSIAQHYEASPHSLCHCDLYRLHSEDDFYHSGIDEMLEDAIAVVEWPEMLPAAITTSSAYGEITLSAISEHERLVSLRLPFWAEGQELPAGE</sequence>
<evidence type="ECO:0000313" key="12">
    <source>
        <dbReference type="Proteomes" id="UP000002572"/>
    </source>
</evidence>
<dbReference type="GO" id="GO:0046872">
    <property type="term" value="F:metal ion binding"/>
    <property type="evidence" value="ECO:0007669"/>
    <property type="project" value="UniProtKB-KW"/>
</dbReference>
<evidence type="ECO:0000256" key="1">
    <source>
        <dbReference type="ARBA" id="ARBA00004496"/>
    </source>
</evidence>
<dbReference type="AlphaFoldDB" id="E6W4L2"/>
<dbReference type="PANTHER" id="PTHR33540:SF2">
    <property type="entry name" value="TRNA THREONYLCARBAMOYLADENOSINE BIOSYNTHESIS PROTEIN TSAE"/>
    <property type="match status" value="1"/>
</dbReference>
<evidence type="ECO:0000256" key="5">
    <source>
        <dbReference type="ARBA" id="ARBA00022694"/>
    </source>
</evidence>
<organism evidence="11 12">
    <name type="scientific">Desulfurispirillum indicum (strain ATCC BAA-1389 / DSM 22839 / S5)</name>
    <dbReference type="NCBI Taxonomy" id="653733"/>
    <lineage>
        <taxon>Bacteria</taxon>
        <taxon>Pseudomonadati</taxon>
        <taxon>Chrysiogenota</taxon>
        <taxon>Chrysiogenia</taxon>
        <taxon>Chrysiogenales</taxon>
        <taxon>Chrysiogenaceae</taxon>
        <taxon>Desulfurispirillum</taxon>
    </lineage>
</organism>
<dbReference type="GO" id="GO:0005737">
    <property type="term" value="C:cytoplasm"/>
    <property type="evidence" value="ECO:0007669"/>
    <property type="project" value="UniProtKB-SubCell"/>
</dbReference>
<evidence type="ECO:0000256" key="8">
    <source>
        <dbReference type="ARBA" id="ARBA00022840"/>
    </source>
</evidence>
<dbReference type="GO" id="GO:0002949">
    <property type="term" value="P:tRNA threonylcarbamoyladenosine modification"/>
    <property type="evidence" value="ECO:0007669"/>
    <property type="project" value="InterPro"/>
</dbReference>
<dbReference type="Gene3D" id="3.40.50.300">
    <property type="entry name" value="P-loop containing nucleotide triphosphate hydrolases"/>
    <property type="match status" value="1"/>
</dbReference>
<evidence type="ECO:0000256" key="4">
    <source>
        <dbReference type="ARBA" id="ARBA00022490"/>
    </source>
</evidence>
<dbReference type="Proteomes" id="UP000002572">
    <property type="component" value="Chromosome"/>
</dbReference>
<dbReference type="InterPro" id="IPR027417">
    <property type="entry name" value="P-loop_NTPase"/>
</dbReference>
<dbReference type="KEGG" id="din:Selin_2369"/>
<accession>E6W4L2</accession>
<keyword evidence="8" id="KW-0067">ATP-binding</keyword>
<dbReference type="OrthoDB" id="9815896at2"/>
<proteinExistence type="inferred from homology"/>
<comment type="similarity">
    <text evidence="2">Belongs to the TsaE family.</text>
</comment>
<gene>
    <name evidence="11" type="ordered locus">Selin_2369</name>
</gene>
<evidence type="ECO:0000256" key="6">
    <source>
        <dbReference type="ARBA" id="ARBA00022723"/>
    </source>
</evidence>
<evidence type="ECO:0000256" key="3">
    <source>
        <dbReference type="ARBA" id="ARBA00019010"/>
    </source>
</evidence>
<protein>
    <recommendedName>
        <fullName evidence="3">tRNA threonylcarbamoyladenosine biosynthesis protein TsaE</fullName>
    </recommendedName>
    <alternativeName>
        <fullName evidence="10">t(6)A37 threonylcarbamoyladenosine biosynthesis protein TsaE</fullName>
    </alternativeName>
</protein>
<keyword evidence="9" id="KW-0460">Magnesium</keyword>
<name>E6W4L2_DESIS</name>
<keyword evidence="12" id="KW-1185">Reference proteome</keyword>